<evidence type="ECO:0000313" key="1">
    <source>
        <dbReference type="EMBL" id="VZO40563.1"/>
    </source>
</evidence>
<evidence type="ECO:0008006" key="3">
    <source>
        <dbReference type="Google" id="ProtNLM"/>
    </source>
</evidence>
<dbReference type="AlphaFoldDB" id="A0A7M4DSW9"/>
<protein>
    <recommendedName>
        <fullName evidence="3">DNA-binding protein</fullName>
    </recommendedName>
</protein>
<gene>
    <name evidence="1" type="ORF">HALOF300_05271</name>
</gene>
<dbReference type="EMBL" id="CACRYJ010000071">
    <property type="protein sequence ID" value="VZO40563.1"/>
    <property type="molecule type" value="Genomic_DNA"/>
</dbReference>
<sequence length="209" mass="22107">MFVLTVDQDASRRRGDRVDAALSGLAAHIGARRLGADLALPFERTVGDEIQGVIRTAATTLDLALYLQRRAEWSVGVGIGAVDTPLAETARASSGAAFVRARDAVERAKGKSVPVPLALVAADGPSPAADEAEALLQLLAAVVRRRTERGWEVVDLLVDGVGTAKEAAARLGITPQAVSQRLDAAMWTVQDRVRPLAERLLADLDQVTT</sequence>
<reference evidence="1 2" key="1">
    <citation type="submission" date="2019-11" db="EMBL/GenBank/DDBJ databases">
        <authorList>
            <person name="Criscuolo A."/>
        </authorList>
    </citation>
    <scope>NUCLEOTIDE SEQUENCE [LARGE SCALE GENOMIC DNA]</scope>
    <source>
        <strain evidence="1">CIP111667</strain>
    </source>
</reference>
<proteinExistence type="predicted"/>
<accession>A0A7M4DSW9</accession>
<organism evidence="1 2">
    <name type="scientific">Occultella aeris</name>
    <dbReference type="NCBI Taxonomy" id="2761496"/>
    <lineage>
        <taxon>Bacteria</taxon>
        <taxon>Bacillati</taxon>
        <taxon>Actinomycetota</taxon>
        <taxon>Actinomycetes</taxon>
        <taxon>Micrococcales</taxon>
        <taxon>Ruaniaceae</taxon>
        <taxon>Occultella</taxon>
    </lineage>
</organism>
<comment type="caution">
    <text evidence="1">The sequence shown here is derived from an EMBL/GenBank/DDBJ whole genome shotgun (WGS) entry which is preliminary data.</text>
</comment>
<dbReference type="Proteomes" id="UP000419743">
    <property type="component" value="Unassembled WGS sequence"/>
</dbReference>
<dbReference type="RefSeq" id="WP_156743816.1">
    <property type="nucleotide sequence ID" value="NZ_CACRYJ010000071.1"/>
</dbReference>
<name>A0A7M4DSW9_9MICO</name>
<keyword evidence="2" id="KW-1185">Reference proteome</keyword>
<evidence type="ECO:0000313" key="2">
    <source>
        <dbReference type="Proteomes" id="UP000419743"/>
    </source>
</evidence>